<organism evidence="1 2">
    <name type="scientific">Pluteus cervinus</name>
    <dbReference type="NCBI Taxonomy" id="181527"/>
    <lineage>
        <taxon>Eukaryota</taxon>
        <taxon>Fungi</taxon>
        <taxon>Dikarya</taxon>
        <taxon>Basidiomycota</taxon>
        <taxon>Agaricomycotina</taxon>
        <taxon>Agaricomycetes</taxon>
        <taxon>Agaricomycetidae</taxon>
        <taxon>Agaricales</taxon>
        <taxon>Pluteineae</taxon>
        <taxon>Pluteaceae</taxon>
        <taxon>Pluteus</taxon>
    </lineage>
</organism>
<gene>
    <name evidence="1" type="ORF">BDN72DRAFT_805050</name>
</gene>
<sequence>MLPEQTTVLVVGAGPTGLAAAISLIKAGCNDVVVVDGAKEKSIFTSRAMAIHAATLEALDSIGCADELVERGIKGVGIAMSDRTNKLVTPSFDYLASYTKYPFVLLLPQHITEEILERDLEELGKEVLYSHKVVGVQDSGIEGVTSVQFENGSVIEAKYIVGADGARSVVRQLAGVNFKDPDGDNIDNDNATAQLVLADVIFNTTSPVLPLDSGVGSISNQGFFFCAPLPKSEESDDGVPYRVGFNVPLAAGAPPSNPPTEYIQEHLDKVGPVNMSSDPSVNPSPIHIAKTIWSTRFRTHSAIADKFLTKLRVDNTDRDGAVVFLVGDAAHIHSPAGGQGMNLGIRDAVGLGASLNRSIGGESGVLEEYAKQRHERALSIIRLTKRILSFIGAVSSSGIFGGVQATAIWLVGRIPYVRRMAAWQVSGLGNR</sequence>
<evidence type="ECO:0000313" key="1">
    <source>
        <dbReference type="EMBL" id="TFK61378.1"/>
    </source>
</evidence>
<keyword evidence="2" id="KW-1185">Reference proteome</keyword>
<proteinExistence type="predicted"/>
<accession>A0ACD3A6R5</accession>
<dbReference type="Proteomes" id="UP000308600">
    <property type="component" value="Unassembled WGS sequence"/>
</dbReference>
<dbReference type="EMBL" id="ML208666">
    <property type="protein sequence ID" value="TFK61378.1"/>
    <property type="molecule type" value="Genomic_DNA"/>
</dbReference>
<reference evidence="1 2" key="1">
    <citation type="journal article" date="2019" name="Nat. Ecol. Evol.">
        <title>Megaphylogeny resolves global patterns of mushroom evolution.</title>
        <authorList>
            <person name="Varga T."/>
            <person name="Krizsan K."/>
            <person name="Foldi C."/>
            <person name="Dima B."/>
            <person name="Sanchez-Garcia M."/>
            <person name="Sanchez-Ramirez S."/>
            <person name="Szollosi G.J."/>
            <person name="Szarkandi J.G."/>
            <person name="Papp V."/>
            <person name="Albert L."/>
            <person name="Andreopoulos W."/>
            <person name="Angelini C."/>
            <person name="Antonin V."/>
            <person name="Barry K.W."/>
            <person name="Bougher N.L."/>
            <person name="Buchanan P."/>
            <person name="Buyck B."/>
            <person name="Bense V."/>
            <person name="Catcheside P."/>
            <person name="Chovatia M."/>
            <person name="Cooper J."/>
            <person name="Damon W."/>
            <person name="Desjardin D."/>
            <person name="Finy P."/>
            <person name="Geml J."/>
            <person name="Haridas S."/>
            <person name="Hughes K."/>
            <person name="Justo A."/>
            <person name="Karasinski D."/>
            <person name="Kautmanova I."/>
            <person name="Kiss B."/>
            <person name="Kocsube S."/>
            <person name="Kotiranta H."/>
            <person name="LaButti K.M."/>
            <person name="Lechner B.E."/>
            <person name="Liimatainen K."/>
            <person name="Lipzen A."/>
            <person name="Lukacs Z."/>
            <person name="Mihaltcheva S."/>
            <person name="Morgado L.N."/>
            <person name="Niskanen T."/>
            <person name="Noordeloos M.E."/>
            <person name="Ohm R.A."/>
            <person name="Ortiz-Santana B."/>
            <person name="Ovrebo C."/>
            <person name="Racz N."/>
            <person name="Riley R."/>
            <person name="Savchenko A."/>
            <person name="Shiryaev A."/>
            <person name="Soop K."/>
            <person name="Spirin V."/>
            <person name="Szebenyi C."/>
            <person name="Tomsovsky M."/>
            <person name="Tulloss R.E."/>
            <person name="Uehling J."/>
            <person name="Grigoriev I.V."/>
            <person name="Vagvolgyi C."/>
            <person name="Papp T."/>
            <person name="Martin F.M."/>
            <person name="Miettinen O."/>
            <person name="Hibbett D.S."/>
            <person name="Nagy L.G."/>
        </authorList>
    </citation>
    <scope>NUCLEOTIDE SEQUENCE [LARGE SCALE GENOMIC DNA]</scope>
    <source>
        <strain evidence="1 2">NL-1719</strain>
    </source>
</reference>
<protein>
    <submittedName>
        <fullName evidence="1">FAD/NAD(P)-binding domain-containing protein</fullName>
    </submittedName>
</protein>
<name>A0ACD3A6R5_9AGAR</name>
<evidence type="ECO:0000313" key="2">
    <source>
        <dbReference type="Proteomes" id="UP000308600"/>
    </source>
</evidence>